<evidence type="ECO:0000259" key="13">
    <source>
        <dbReference type="PROSITE" id="PS50046"/>
    </source>
</evidence>
<dbReference type="EMBL" id="MRCB01000003">
    <property type="protein sequence ID" value="OKH25631.1"/>
    <property type="molecule type" value="Genomic_DNA"/>
</dbReference>
<dbReference type="SMART" id="SM00283">
    <property type="entry name" value="MA"/>
    <property type="match status" value="1"/>
</dbReference>
<dbReference type="CDD" id="cd11386">
    <property type="entry name" value="MCP_signal"/>
    <property type="match status" value="1"/>
</dbReference>
<feature type="domain" description="Methyl-accepting transducer" evidence="14">
    <location>
        <begin position="886"/>
        <end position="1122"/>
    </location>
</feature>
<evidence type="ECO:0000256" key="3">
    <source>
        <dbReference type="ARBA" id="ARBA00022500"/>
    </source>
</evidence>
<feature type="transmembrane region" description="Helical" evidence="12">
    <location>
        <begin position="401"/>
        <end position="422"/>
    </location>
</feature>
<dbReference type="SMART" id="SM00065">
    <property type="entry name" value="GAF"/>
    <property type="match status" value="2"/>
</dbReference>
<dbReference type="Pfam" id="PF00672">
    <property type="entry name" value="HAMP"/>
    <property type="match status" value="2"/>
</dbReference>
<dbReference type="InterPro" id="IPR016132">
    <property type="entry name" value="Phyto_chromo_attachment"/>
</dbReference>
<dbReference type="InterPro" id="IPR003660">
    <property type="entry name" value="HAMP_dom"/>
</dbReference>
<keyword evidence="3" id="KW-0145">Chemotaxis</keyword>
<organism evidence="16 17">
    <name type="scientific">Hydrococcus rivularis NIES-593</name>
    <dbReference type="NCBI Taxonomy" id="1921803"/>
    <lineage>
        <taxon>Bacteria</taxon>
        <taxon>Bacillati</taxon>
        <taxon>Cyanobacteriota</taxon>
        <taxon>Cyanophyceae</taxon>
        <taxon>Pleurocapsales</taxon>
        <taxon>Hydrococcaceae</taxon>
        <taxon>Hydrococcus</taxon>
    </lineage>
</organism>
<feature type="region of interest" description="Disordered" evidence="11">
    <location>
        <begin position="1"/>
        <end position="39"/>
    </location>
</feature>
<dbReference type="InterPro" id="IPR033463">
    <property type="entry name" value="sCache_3"/>
</dbReference>
<dbReference type="GO" id="GO:0007165">
    <property type="term" value="P:signal transduction"/>
    <property type="evidence" value="ECO:0007669"/>
    <property type="project" value="UniProtKB-KW"/>
</dbReference>
<dbReference type="SUPFAM" id="SSF158472">
    <property type="entry name" value="HAMP domain-like"/>
    <property type="match status" value="1"/>
</dbReference>
<evidence type="ECO:0000256" key="1">
    <source>
        <dbReference type="ARBA" id="ARBA00004651"/>
    </source>
</evidence>
<comment type="similarity">
    <text evidence="8">Belongs to the methyl-accepting chemotaxis (MCP) protein family.</text>
</comment>
<dbReference type="CDD" id="cd06225">
    <property type="entry name" value="HAMP"/>
    <property type="match status" value="2"/>
</dbReference>
<evidence type="ECO:0000259" key="15">
    <source>
        <dbReference type="PROSITE" id="PS50885"/>
    </source>
</evidence>
<dbReference type="Proteomes" id="UP000186868">
    <property type="component" value="Unassembled WGS sequence"/>
</dbReference>
<evidence type="ECO:0000259" key="14">
    <source>
        <dbReference type="PROSITE" id="PS50111"/>
    </source>
</evidence>
<keyword evidence="4 12" id="KW-0812">Transmembrane</keyword>
<gene>
    <name evidence="16" type="ORF">NIES593_04680</name>
</gene>
<dbReference type="GO" id="GO:0004888">
    <property type="term" value="F:transmembrane signaling receptor activity"/>
    <property type="evidence" value="ECO:0007669"/>
    <property type="project" value="InterPro"/>
</dbReference>
<feature type="coiled-coil region" evidence="10">
    <location>
        <begin position="461"/>
        <end position="488"/>
    </location>
</feature>
<evidence type="ECO:0000313" key="16">
    <source>
        <dbReference type="EMBL" id="OKH25631.1"/>
    </source>
</evidence>
<dbReference type="RefSeq" id="WP_073598473.1">
    <property type="nucleotide sequence ID" value="NZ_MRCB01000003.1"/>
</dbReference>
<feature type="coiled-coil region" evidence="10">
    <location>
        <begin position="922"/>
        <end position="949"/>
    </location>
</feature>
<keyword evidence="10" id="KW-0175">Coiled coil</keyword>
<dbReference type="PANTHER" id="PTHR32089:SF114">
    <property type="entry name" value="METHYL-ACCEPTING CHEMOTAXIS PROTEIN MCPB"/>
    <property type="match status" value="1"/>
</dbReference>
<evidence type="ECO:0000313" key="17">
    <source>
        <dbReference type="Proteomes" id="UP000186868"/>
    </source>
</evidence>
<dbReference type="InterPro" id="IPR029016">
    <property type="entry name" value="GAF-like_dom_sf"/>
</dbReference>
<accession>A0A1U7HPY9</accession>
<feature type="coiled-coil region" evidence="10">
    <location>
        <begin position="1086"/>
        <end position="1113"/>
    </location>
</feature>
<dbReference type="Pfam" id="PF00015">
    <property type="entry name" value="MCPsignal"/>
    <property type="match status" value="1"/>
</dbReference>
<dbReference type="SMART" id="SM00304">
    <property type="entry name" value="HAMP"/>
    <property type="match status" value="3"/>
</dbReference>
<evidence type="ECO:0000256" key="10">
    <source>
        <dbReference type="SAM" id="Coils"/>
    </source>
</evidence>
<evidence type="ECO:0000256" key="12">
    <source>
        <dbReference type="SAM" id="Phobius"/>
    </source>
</evidence>
<keyword evidence="6 12" id="KW-0472">Membrane</keyword>
<dbReference type="PROSITE" id="PS50046">
    <property type="entry name" value="PHYTOCHROME_2"/>
    <property type="match status" value="2"/>
</dbReference>
<dbReference type="Pfam" id="PF17202">
    <property type="entry name" value="sCache_3_3"/>
    <property type="match status" value="1"/>
</dbReference>
<evidence type="ECO:0000256" key="6">
    <source>
        <dbReference type="ARBA" id="ARBA00023136"/>
    </source>
</evidence>
<dbReference type="OrthoDB" id="419276at2"/>
<feature type="domain" description="Phytochrome chromophore attachment site" evidence="13">
    <location>
        <begin position="675"/>
        <end position="811"/>
    </location>
</feature>
<feature type="compositionally biased region" description="Polar residues" evidence="11">
    <location>
        <begin position="18"/>
        <end position="39"/>
    </location>
</feature>
<dbReference type="Gene3D" id="1.10.287.950">
    <property type="entry name" value="Methyl-accepting chemotaxis protein"/>
    <property type="match status" value="1"/>
</dbReference>
<reference evidence="16 17" key="1">
    <citation type="submission" date="2016-11" db="EMBL/GenBank/DDBJ databases">
        <title>Draft Genome Sequences of Nine Cyanobacterial Strains from Diverse Habitats.</title>
        <authorList>
            <person name="Zhu T."/>
            <person name="Hou S."/>
            <person name="Lu X."/>
            <person name="Hess W.R."/>
        </authorList>
    </citation>
    <scope>NUCLEOTIDE SEQUENCE [LARGE SCALE GENOMIC DNA]</scope>
    <source>
        <strain evidence="16 17">NIES-593</strain>
    </source>
</reference>
<evidence type="ECO:0000256" key="7">
    <source>
        <dbReference type="ARBA" id="ARBA00023224"/>
    </source>
</evidence>
<dbReference type="SUPFAM" id="SSF55781">
    <property type="entry name" value="GAF domain-like"/>
    <property type="match status" value="2"/>
</dbReference>
<dbReference type="PANTHER" id="PTHR32089">
    <property type="entry name" value="METHYL-ACCEPTING CHEMOTAXIS PROTEIN MCPB"/>
    <property type="match status" value="1"/>
</dbReference>
<comment type="caution">
    <text evidence="16">The sequence shown here is derived from an EMBL/GenBank/DDBJ whole genome shotgun (WGS) entry which is preliminary data.</text>
</comment>
<keyword evidence="2" id="KW-1003">Cell membrane</keyword>
<dbReference type="PROSITE" id="PS50111">
    <property type="entry name" value="CHEMOTAXIS_TRANSDUC_2"/>
    <property type="match status" value="1"/>
</dbReference>
<dbReference type="PRINTS" id="PR00260">
    <property type="entry name" value="CHEMTRNSDUCR"/>
</dbReference>
<protein>
    <submittedName>
        <fullName evidence="16">Chemotaxis protein</fullName>
    </submittedName>
</protein>
<evidence type="ECO:0000256" key="8">
    <source>
        <dbReference type="ARBA" id="ARBA00029447"/>
    </source>
</evidence>
<sequence length="1159" mass="126508">MTQTPPKPNFKKIANDRSLISQSPQRETRTPSPQLVPSPSQIELLDAPKEGKANLWQNLSFRWKLAILLIAGAALPTIGVTQGIVWYSQKTAQDTLKETVASNASGFQEDYIHWLRLESSGQVQAIADVLGASKIDLQNPAQIKANQTLLQSLIVPSKIEQERLDGWKSFRIIANAQGKTIAQFLRVHKDYPLGTAAEDRSEAIENVSLPTGIDLGNIAIVKESLRLKRPLKGIELLDRSVIQKLGLGEQFKASDANKGIKGLTAMAVEPIEVNGKVVGIAIAGVLLNRNNILVDTFREYYGSEASLYAGDLRASTTIAAADGKNRAIGDRAAEAVKKAVLGGGKRFPWREEIGGKPYLTYYLPLYDYRQDLNPQQAKPVGMLAVGTAPETLNSAVNSVRIVGYGIGLVFLLAAGAIAIPVAGTFSRPLRRLQDFARGIANGEKIAGLADTARRDEIGILSQELDRMATKMEANLTALRQEKAREQLLKEVTLDLSQYPQVKNAFEIALEKLRIDLNVDRAFFYRFDEETLAGEVVAESVAQGLPRALGALITDHCFQDRLAEEYRRGRIQALSNIYESGLADCHIKMLEAFAIKANLVVPILRGSRRILTGLLSVNQCSESRVWQPSEIELLTQIATQFGLAIDRANLIEKTEIAAERAQAIKDLTLKISQSLDSKTIFDTAVAEIRQAIRTDRVIIYQFDKNWKGTVVAESVADEFPKALGAEIADPCFADKYVQKYKQGRVQPTPDIYKAGLTECHLKQLEPFGVKANLVAPIVVGEDLLGLLIAHQCSAPRNWEPAEVDFFAQLATQVGLSLERASLLDRQRQEKENLQRRALELLKEVDPVSQGDLTIRATVTEDEIGTVADSYNSTIESLRKIVGQVKTAAKQMTLTTSQNEVSVQTLSQEAVRQSQEITDALARIQSMTKSIREVTANAKQAEMAVQQASQTVRSGDAAMNRTVDGILAIRETVVETAEKVKRLGESTQKISKVVGLIGRFAAQTHMLALKASIEAARAGDEGQGFAVIADEVRILAAQSAEATAEISNLVTSIQSETNEVATAMQSGTERVALGTKLVEETRQNLTKIAEASAQIDQLVRAIAKAANEQSQASETVSQTMNEVAAISTKTSSEATQVSNSFKELLTVAQTLQKSVGKFKVE</sequence>
<dbReference type="Gene3D" id="3.30.450.40">
    <property type="match status" value="2"/>
</dbReference>
<dbReference type="SUPFAM" id="SSF58104">
    <property type="entry name" value="Methyl-accepting chemotaxis protein (MCP) signaling domain"/>
    <property type="match status" value="1"/>
</dbReference>
<dbReference type="STRING" id="1921803.NIES593_04680"/>
<name>A0A1U7HPY9_9CYAN</name>
<evidence type="ECO:0000256" key="2">
    <source>
        <dbReference type="ARBA" id="ARBA00022475"/>
    </source>
</evidence>
<dbReference type="PROSITE" id="PS50885">
    <property type="entry name" value="HAMP"/>
    <property type="match status" value="2"/>
</dbReference>
<dbReference type="InterPro" id="IPR004090">
    <property type="entry name" value="Chemotax_Me-accpt_rcpt"/>
</dbReference>
<dbReference type="Gene3D" id="6.10.340.10">
    <property type="match status" value="1"/>
</dbReference>
<feature type="domain" description="HAMP" evidence="15">
    <location>
        <begin position="423"/>
        <end position="476"/>
    </location>
</feature>
<evidence type="ECO:0000256" key="5">
    <source>
        <dbReference type="ARBA" id="ARBA00022989"/>
    </source>
</evidence>
<dbReference type="InterPro" id="IPR003018">
    <property type="entry name" value="GAF"/>
</dbReference>
<dbReference type="InterPro" id="IPR029151">
    <property type="entry name" value="Sensor-like_sf"/>
</dbReference>
<feature type="domain" description="Phytochrome chromophore attachment site" evidence="13">
    <location>
        <begin position="500"/>
        <end position="639"/>
    </location>
</feature>
<evidence type="ECO:0000256" key="9">
    <source>
        <dbReference type="PROSITE-ProRule" id="PRU00284"/>
    </source>
</evidence>
<dbReference type="AlphaFoldDB" id="A0A1U7HPY9"/>
<feature type="transmembrane region" description="Helical" evidence="12">
    <location>
        <begin position="65"/>
        <end position="87"/>
    </location>
</feature>
<dbReference type="InterPro" id="IPR004089">
    <property type="entry name" value="MCPsignal_dom"/>
</dbReference>
<keyword evidence="5 12" id="KW-1133">Transmembrane helix</keyword>
<dbReference type="SUPFAM" id="SSF103190">
    <property type="entry name" value="Sensory domain-like"/>
    <property type="match status" value="1"/>
</dbReference>
<comment type="subcellular location">
    <subcellularLocation>
        <location evidence="1">Cell membrane</location>
        <topology evidence="1">Multi-pass membrane protein</topology>
    </subcellularLocation>
</comment>
<evidence type="ECO:0000256" key="4">
    <source>
        <dbReference type="ARBA" id="ARBA00022692"/>
    </source>
</evidence>
<evidence type="ECO:0000256" key="11">
    <source>
        <dbReference type="SAM" id="MobiDB-lite"/>
    </source>
</evidence>
<keyword evidence="7 9" id="KW-0807">Transducer</keyword>
<proteinExistence type="inferred from homology"/>
<dbReference type="GO" id="GO:0005886">
    <property type="term" value="C:plasma membrane"/>
    <property type="evidence" value="ECO:0007669"/>
    <property type="project" value="UniProtKB-SubCell"/>
</dbReference>
<dbReference type="GO" id="GO:0006935">
    <property type="term" value="P:chemotaxis"/>
    <property type="evidence" value="ECO:0007669"/>
    <property type="project" value="UniProtKB-KW"/>
</dbReference>
<keyword evidence="17" id="KW-1185">Reference proteome</keyword>
<dbReference type="Pfam" id="PF01590">
    <property type="entry name" value="GAF"/>
    <property type="match status" value="2"/>
</dbReference>
<feature type="domain" description="HAMP" evidence="15">
    <location>
        <begin position="830"/>
        <end position="881"/>
    </location>
</feature>